<keyword evidence="3" id="KW-0805">Transcription regulation</keyword>
<feature type="domain" description="HTH gntR-type" evidence="6">
    <location>
        <begin position="14"/>
        <end position="82"/>
    </location>
</feature>
<keyword evidence="5" id="KW-0804">Transcription</keyword>
<dbReference type="CDD" id="cd07377">
    <property type="entry name" value="WHTH_GntR"/>
    <property type="match status" value="1"/>
</dbReference>
<dbReference type="Pfam" id="PF00155">
    <property type="entry name" value="Aminotran_1_2"/>
    <property type="match status" value="1"/>
</dbReference>
<dbReference type="PANTHER" id="PTHR46577:SF1">
    <property type="entry name" value="HTH-TYPE TRANSCRIPTIONAL REGULATORY PROTEIN GABR"/>
    <property type="match status" value="1"/>
</dbReference>
<dbReference type="SMART" id="SM00345">
    <property type="entry name" value="HTH_GNTR"/>
    <property type="match status" value="1"/>
</dbReference>
<dbReference type="GO" id="GO:0008483">
    <property type="term" value="F:transaminase activity"/>
    <property type="evidence" value="ECO:0007669"/>
    <property type="project" value="UniProtKB-KW"/>
</dbReference>
<accession>A0ABU1W3U8</accession>
<reference evidence="7 8" key="1">
    <citation type="submission" date="2023-07" db="EMBL/GenBank/DDBJ databases">
        <title>Sorghum-associated microbial communities from plants grown in Nebraska, USA.</title>
        <authorList>
            <person name="Schachtman D."/>
        </authorList>
    </citation>
    <scope>NUCLEOTIDE SEQUENCE [LARGE SCALE GENOMIC DNA]</scope>
    <source>
        <strain evidence="7 8">4138</strain>
    </source>
</reference>
<dbReference type="RefSeq" id="WP_310280956.1">
    <property type="nucleotide sequence ID" value="NZ_JAVDWR010000018.1"/>
</dbReference>
<comment type="caution">
    <text evidence="7">The sequence shown here is derived from an EMBL/GenBank/DDBJ whole genome shotgun (WGS) entry which is preliminary data.</text>
</comment>
<dbReference type="PROSITE" id="PS50949">
    <property type="entry name" value="HTH_GNTR"/>
    <property type="match status" value="1"/>
</dbReference>
<keyword evidence="7" id="KW-0032">Aminotransferase</keyword>
<comment type="similarity">
    <text evidence="1">In the C-terminal section; belongs to the class-I pyridoxal-phosphate-dependent aminotransferase family.</text>
</comment>
<dbReference type="CDD" id="cd00609">
    <property type="entry name" value="AAT_like"/>
    <property type="match status" value="1"/>
</dbReference>
<proteinExistence type="inferred from homology"/>
<dbReference type="Gene3D" id="1.10.10.10">
    <property type="entry name" value="Winged helix-like DNA-binding domain superfamily/Winged helix DNA-binding domain"/>
    <property type="match status" value="1"/>
</dbReference>
<dbReference type="InterPro" id="IPR051446">
    <property type="entry name" value="HTH_trans_reg/aminotransferase"/>
</dbReference>
<evidence type="ECO:0000256" key="3">
    <source>
        <dbReference type="ARBA" id="ARBA00023015"/>
    </source>
</evidence>
<dbReference type="Gene3D" id="3.40.640.10">
    <property type="entry name" value="Type I PLP-dependent aspartate aminotransferase-like (Major domain)"/>
    <property type="match status" value="1"/>
</dbReference>
<dbReference type="Proteomes" id="UP001257909">
    <property type="component" value="Unassembled WGS sequence"/>
</dbReference>
<dbReference type="InterPro" id="IPR000524">
    <property type="entry name" value="Tscrpt_reg_HTH_GntR"/>
</dbReference>
<name>A0ABU1W3U8_9GAMM</name>
<dbReference type="InterPro" id="IPR015421">
    <property type="entry name" value="PyrdxlP-dep_Trfase_major"/>
</dbReference>
<evidence type="ECO:0000313" key="7">
    <source>
        <dbReference type="EMBL" id="MDR7122604.1"/>
    </source>
</evidence>
<dbReference type="InterPro" id="IPR015424">
    <property type="entry name" value="PyrdxlP-dep_Trfase"/>
</dbReference>
<dbReference type="SUPFAM" id="SSF53383">
    <property type="entry name" value="PLP-dependent transferases"/>
    <property type="match status" value="1"/>
</dbReference>
<evidence type="ECO:0000313" key="8">
    <source>
        <dbReference type="Proteomes" id="UP001257909"/>
    </source>
</evidence>
<organism evidence="7 8">
    <name type="scientific">Rheinheimera soli</name>
    <dbReference type="NCBI Taxonomy" id="443616"/>
    <lineage>
        <taxon>Bacteria</taxon>
        <taxon>Pseudomonadati</taxon>
        <taxon>Pseudomonadota</taxon>
        <taxon>Gammaproteobacteria</taxon>
        <taxon>Chromatiales</taxon>
        <taxon>Chromatiaceae</taxon>
        <taxon>Rheinheimera</taxon>
    </lineage>
</organism>
<keyword evidence="7" id="KW-0808">Transferase</keyword>
<dbReference type="PANTHER" id="PTHR46577">
    <property type="entry name" value="HTH-TYPE TRANSCRIPTIONAL REGULATORY PROTEIN GABR"/>
    <property type="match status" value="1"/>
</dbReference>
<dbReference type="PRINTS" id="PR00035">
    <property type="entry name" value="HTHGNTR"/>
</dbReference>
<keyword evidence="4" id="KW-0238">DNA-binding</keyword>
<keyword evidence="2" id="KW-0663">Pyridoxal phosphate</keyword>
<sequence>MRIELGSFFLSGEGSLQQQLYQALREKLLTAQWPVEALLPSSRQLALDLKLSRNTVNQVLQQLVAEGYLLGQPGRGYLVLAVAPDQFFQASMHTQVAPAPAQITVFDYGVTAKTGPASGLLQTGVPDLSAFPFTLWQKLTQRHSGRSALAGMADAMGYLPLRQALNHYLRQSRQVLCDEDCILITPGAQAALFIAAKLVSQAGDKVAMESPGYPRLRQALQLSEADIHYIDASSDTGLATADLPRLNGCKALFVTPAHQYPMGGIMPLSERLHLLEWARQQQCVLVEDDYDSEFQFKHRPIASLQGLAQGQGVIYVGSFSKTIFPALRLGYLVLPKPWAAKAAALLQALYGDVALLPQAVTADFMLEGHFGRHLRKMRQLYQHKQQLCLQLIAEFLPEAKLHARYAGLHISLEFPYEVADQQFTAELLKAGYRVQPLSRYVFAAPARTGLVIGLANSSEQQLRSGVQFIARLLTLYKKA</sequence>
<protein>
    <submittedName>
        <fullName evidence="7">GntR family transcriptional regulator/MocR family aminotransferase</fullName>
    </submittedName>
</protein>
<evidence type="ECO:0000256" key="1">
    <source>
        <dbReference type="ARBA" id="ARBA00005384"/>
    </source>
</evidence>
<dbReference type="InterPro" id="IPR036390">
    <property type="entry name" value="WH_DNA-bd_sf"/>
</dbReference>
<dbReference type="SUPFAM" id="SSF46785">
    <property type="entry name" value="Winged helix' DNA-binding domain"/>
    <property type="match status" value="1"/>
</dbReference>
<evidence type="ECO:0000256" key="5">
    <source>
        <dbReference type="ARBA" id="ARBA00023163"/>
    </source>
</evidence>
<keyword evidence="8" id="KW-1185">Reference proteome</keyword>
<evidence type="ECO:0000256" key="4">
    <source>
        <dbReference type="ARBA" id="ARBA00023125"/>
    </source>
</evidence>
<dbReference type="InterPro" id="IPR004839">
    <property type="entry name" value="Aminotransferase_I/II_large"/>
</dbReference>
<evidence type="ECO:0000259" key="6">
    <source>
        <dbReference type="PROSITE" id="PS50949"/>
    </source>
</evidence>
<gene>
    <name evidence="7" type="ORF">J2W69_003579</name>
</gene>
<dbReference type="InterPro" id="IPR036388">
    <property type="entry name" value="WH-like_DNA-bd_sf"/>
</dbReference>
<evidence type="ECO:0000256" key="2">
    <source>
        <dbReference type="ARBA" id="ARBA00022898"/>
    </source>
</evidence>
<dbReference type="Pfam" id="PF00392">
    <property type="entry name" value="GntR"/>
    <property type="match status" value="1"/>
</dbReference>
<dbReference type="EMBL" id="JAVDWR010000018">
    <property type="protein sequence ID" value="MDR7122604.1"/>
    <property type="molecule type" value="Genomic_DNA"/>
</dbReference>